<organism evidence="4 5">
    <name type="scientific">Symbiodinium pilosum</name>
    <name type="common">Dinoflagellate</name>
    <dbReference type="NCBI Taxonomy" id="2952"/>
    <lineage>
        <taxon>Eukaryota</taxon>
        <taxon>Sar</taxon>
        <taxon>Alveolata</taxon>
        <taxon>Dinophyceae</taxon>
        <taxon>Suessiales</taxon>
        <taxon>Symbiodiniaceae</taxon>
        <taxon>Symbiodinium</taxon>
    </lineage>
</organism>
<evidence type="ECO:0000259" key="3">
    <source>
        <dbReference type="PROSITE" id="PS50103"/>
    </source>
</evidence>
<reference evidence="4" key="1">
    <citation type="submission" date="2021-02" db="EMBL/GenBank/DDBJ databases">
        <authorList>
            <person name="Dougan E. K."/>
            <person name="Rhodes N."/>
            <person name="Thang M."/>
            <person name="Chan C."/>
        </authorList>
    </citation>
    <scope>NUCLEOTIDE SEQUENCE</scope>
</reference>
<dbReference type="PROSITE" id="PS50103">
    <property type="entry name" value="ZF_C3H1"/>
    <property type="match status" value="1"/>
</dbReference>
<feature type="domain" description="C3H1-type" evidence="3">
    <location>
        <begin position="122"/>
        <end position="147"/>
    </location>
</feature>
<keyword evidence="1" id="KW-0863">Zinc-finger</keyword>
<evidence type="ECO:0000313" key="5">
    <source>
        <dbReference type="Proteomes" id="UP000649617"/>
    </source>
</evidence>
<feature type="region of interest" description="Disordered" evidence="2">
    <location>
        <begin position="14"/>
        <end position="39"/>
    </location>
</feature>
<keyword evidence="5" id="KW-1185">Reference proteome</keyword>
<feature type="compositionally biased region" description="Basic and acidic residues" evidence="2">
    <location>
        <begin position="67"/>
        <end position="76"/>
    </location>
</feature>
<feature type="compositionally biased region" description="Low complexity" evidence="2">
    <location>
        <begin position="77"/>
        <end position="96"/>
    </location>
</feature>
<comment type="caution">
    <text evidence="4">The sequence shown here is derived from an EMBL/GenBank/DDBJ whole genome shotgun (WGS) entry which is preliminary data.</text>
</comment>
<dbReference type="EMBL" id="CAJNIZ010008324">
    <property type="protein sequence ID" value="CAE7266174.1"/>
    <property type="molecule type" value="Genomic_DNA"/>
</dbReference>
<name>A0A812ML74_SYMPI</name>
<keyword evidence="1" id="KW-0479">Metal-binding</keyword>
<dbReference type="InterPro" id="IPR000571">
    <property type="entry name" value="Znf_CCCH"/>
</dbReference>
<evidence type="ECO:0000256" key="1">
    <source>
        <dbReference type="PROSITE-ProRule" id="PRU00723"/>
    </source>
</evidence>
<evidence type="ECO:0000313" key="4">
    <source>
        <dbReference type="EMBL" id="CAE7266174.1"/>
    </source>
</evidence>
<protein>
    <recommendedName>
        <fullName evidence="3">C3H1-type domain-containing protein</fullName>
    </recommendedName>
</protein>
<sequence length="258" mass="28488">MFKLTCQRTFIHAEDEEDRSATCQRRSQSEPPVERTAEQTYASALKSRADQLHYWLRKKRQGGGFKQTDDNEKEAGAEASTEAETQESTNSLRVSSKSSVISESEFEMSQGSLGHPEVCHRPCVNFARGWCAAGSSCDYCHLSHVETPLVTANKEVRAILQVANESDLLVPALKHARARAADKGFVDAAEEVLQLLKIRVSQLDSTSGLNQKQQGKLDRFMAKMPFSGLMGLALRKSQDSSHAEQVKAAVDSLRSNLS</sequence>
<accession>A0A812ML74</accession>
<feature type="region of interest" description="Disordered" evidence="2">
    <location>
        <begin position="63"/>
        <end position="96"/>
    </location>
</feature>
<dbReference type="GO" id="GO:0008270">
    <property type="term" value="F:zinc ion binding"/>
    <property type="evidence" value="ECO:0007669"/>
    <property type="project" value="UniProtKB-KW"/>
</dbReference>
<dbReference type="AlphaFoldDB" id="A0A812ML74"/>
<evidence type="ECO:0000256" key="2">
    <source>
        <dbReference type="SAM" id="MobiDB-lite"/>
    </source>
</evidence>
<gene>
    <name evidence="4" type="ORF">SPIL2461_LOCUS5751</name>
</gene>
<dbReference type="Proteomes" id="UP000649617">
    <property type="component" value="Unassembled WGS sequence"/>
</dbReference>
<feature type="compositionally biased region" description="Polar residues" evidence="2">
    <location>
        <begin position="21"/>
        <end position="30"/>
    </location>
</feature>
<keyword evidence="1" id="KW-0862">Zinc</keyword>
<dbReference type="OrthoDB" id="431514at2759"/>
<proteinExistence type="predicted"/>
<feature type="zinc finger region" description="C3H1-type" evidence="1">
    <location>
        <begin position="122"/>
        <end position="147"/>
    </location>
</feature>